<name>A0A7C0U3C0_DESA2</name>
<gene>
    <name evidence="1" type="primary">cmr3</name>
    <name evidence="1" type="ORF">ENG63_07170</name>
</gene>
<dbReference type="EMBL" id="DRBS01000264">
    <property type="protein sequence ID" value="HDD44622.1"/>
    <property type="molecule type" value="Genomic_DNA"/>
</dbReference>
<dbReference type="InterPro" id="IPR019117">
    <property type="entry name" value="CRISPR-assoc_protein_Cmr3"/>
</dbReference>
<accession>A0A7C0U3C0</accession>
<evidence type="ECO:0000313" key="1">
    <source>
        <dbReference type="EMBL" id="HDD44622.1"/>
    </source>
</evidence>
<dbReference type="Gene3D" id="3.30.70.2940">
    <property type="match status" value="1"/>
</dbReference>
<sequence>MIRFELNPYDILLFRDGRPLGLGGRAYSIFPPFPSTFQGALRAKLWANQDFPDFEKDWLNSENPTLEFYGSFLKKGDEIFFPLPANILKKIKKEEIQAVSIPIKESKFIKSENTNIEIEKLPWVYTDKDVELASGFISLSELKNWLLKESYLPTSGIVFLKDIFSYEERIGIRMEYSLHTVKKEDGLFGMRFIRLENSVSFLFWIKAEKNENILKQIFESPPEVIILGGERKTANYKVKEDSFFDLFSNLKDKIKAKVKENKTLKVLFLTPAIFNSWNPENNVFNKLELISGVLGRPLDIGGWDLKENKPKPMRKAIPAGSVFWFRVKKEKNSEEVFENLWLKFNSRYESKLGFGLTVVGV</sequence>
<dbReference type="Pfam" id="PF09700">
    <property type="entry name" value="Cas_Cmr3"/>
    <property type="match status" value="1"/>
</dbReference>
<protein>
    <submittedName>
        <fullName evidence="1">Type III-B CRISPR module-associated protein Cmr3</fullName>
    </submittedName>
</protein>
<dbReference type="Gene3D" id="2.60.40.4350">
    <property type="match status" value="1"/>
</dbReference>
<dbReference type="AlphaFoldDB" id="A0A7C0U3C0"/>
<dbReference type="NCBIfam" id="TIGR01888">
    <property type="entry name" value="cas_cmr3"/>
    <property type="match status" value="1"/>
</dbReference>
<dbReference type="InterPro" id="IPR010165">
    <property type="entry name" value="CRISPR-Cmr3_IIIB"/>
</dbReference>
<dbReference type="Proteomes" id="UP000886289">
    <property type="component" value="Unassembled WGS sequence"/>
</dbReference>
<proteinExistence type="predicted"/>
<comment type="caution">
    <text evidence="1">The sequence shown here is derived from an EMBL/GenBank/DDBJ whole genome shotgun (WGS) entry which is preliminary data.</text>
</comment>
<reference evidence="1" key="1">
    <citation type="journal article" date="2020" name="mSystems">
        <title>Genome- and Community-Level Interaction Insights into Carbon Utilization and Element Cycling Functions of Hydrothermarchaeota in Hydrothermal Sediment.</title>
        <authorList>
            <person name="Zhou Z."/>
            <person name="Liu Y."/>
            <person name="Xu W."/>
            <person name="Pan J."/>
            <person name="Luo Z.H."/>
            <person name="Li M."/>
        </authorList>
    </citation>
    <scope>NUCLEOTIDE SEQUENCE [LARGE SCALE GENOMIC DNA]</scope>
    <source>
        <strain evidence="1">HyVt-233</strain>
    </source>
</reference>
<organism evidence="1">
    <name type="scientific">Desulfofervidus auxilii</name>
    <dbReference type="NCBI Taxonomy" id="1621989"/>
    <lineage>
        <taxon>Bacteria</taxon>
        <taxon>Pseudomonadati</taxon>
        <taxon>Thermodesulfobacteriota</taxon>
        <taxon>Candidatus Desulfofervidia</taxon>
        <taxon>Candidatus Desulfofervidales</taxon>
        <taxon>Candidatus Desulfofervidaceae</taxon>
        <taxon>Candidatus Desulfofervidus</taxon>
    </lineage>
</organism>